<gene>
    <name evidence="4" type="ORF">GQ55_3G195500</name>
</gene>
<keyword evidence="2" id="KW-0472">Membrane</keyword>
<dbReference type="InterPro" id="IPR004864">
    <property type="entry name" value="LEA_2"/>
</dbReference>
<keyword evidence="2" id="KW-0812">Transmembrane</keyword>
<sequence length="339" mass="35913">MNRTKDFLTGNSTRAKSSGSTPAQKTTPRSRQWRPWIWNTKYKTKTGGGVNHLFIRPCTEQSRAAVCSPRRTTARGLSPHSSMATAGASRSAAAEEDKSDPARPLALASPTVYPAAGDAEEEAQTATGWRSMQYLRKRRRRLLCCCGCCVTTAVVVGVVILALALTVFKVKDPRLTMNAVWLTAISTGPGAGVASPVATNATITADVSIKNPNAAAFRFSRSETDVYYKGQTVSVAYAPAGSVGADRTLRMNVTVDLLADRLARAMNGTGLIFGQEYQLDTYTAINGRVSVLGIIKKNIGIKLNCTAVIEVGGAAAAIESGVASTVQSRSVDCVADVSM</sequence>
<dbReference type="PANTHER" id="PTHR31852">
    <property type="entry name" value="LATE EMBRYOGENESIS ABUNDANT (LEA) HYDROXYPROLINE-RICH GLYCOPROTEIN FAMILY"/>
    <property type="match status" value="1"/>
</dbReference>
<keyword evidence="2" id="KW-1133">Transmembrane helix</keyword>
<evidence type="ECO:0000256" key="2">
    <source>
        <dbReference type="SAM" id="Phobius"/>
    </source>
</evidence>
<dbReference type="SUPFAM" id="SSF117070">
    <property type="entry name" value="LEA14-like"/>
    <property type="match status" value="1"/>
</dbReference>
<name>A0A2T7EB87_9POAL</name>
<dbReference type="Gene3D" id="2.60.40.1820">
    <property type="match status" value="1"/>
</dbReference>
<evidence type="ECO:0000259" key="3">
    <source>
        <dbReference type="Pfam" id="PF03168"/>
    </source>
</evidence>
<protein>
    <recommendedName>
        <fullName evidence="3">Late embryogenesis abundant protein LEA-2 subgroup domain-containing protein</fullName>
    </recommendedName>
</protein>
<dbReference type="Proteomes" id="UP000244336">
    <property type="component" value="Chromosome 3"/>
</dbReference>
<accession>A0A2T7EB87</accession>
<organism evidence="4 5">
    <name type="scientific">Panicum hallii var. hallii</name>
    <dbReference type="NCBI Taxonomy" id="1504633"/>
    <lineage>
        <taxon>Eukaryota</taxon>
        <taxon>Viridiplantae</taxon>
        <taxon>Streptophyta</taxon>
        <taxon>Embryophyta</taxon>
        <taxon>Tracheophyta</taxon>
        <taxon>Spermatophyta</taxon>
        <taxon>Magnoliopsida</taxon>
        <taxon>Liliopsida</taxon>
        <taxon>Poales</taxon>
        <taxon>Poaceae</taxon>
        <taxon>PACMAD clade</taxon>
        <taxon>Panicoideae</taxon>
        <taxon>Panicodae</taxon>
        <taxon>Paniceae</taxon>
        <taxon>Panicinae</taxon>
        <taxon>Panicum</taxon>
        <taxon>Panicum sect. Panicum</taxon>
    </lineage>
</organism>
<dbReference type="AlphaFoldDB" id="A0A2T7EB87"/>
<evidence type="ECO:0000313" key="5">
    <source>
        <dbReference type="Proteomes" id="UP000244336"/>
    </source>
</evidence>
<feature type="compositionally biased region" description="Polar residues" evidence="1">
    <location>
        <begin position="7"/>
        <end position="30"/>
    </location>
</feature>
<feature type="compositionally biased region" description="Low complexity" evidence="1">
    <location>
        <begin position="81"/>
        <end position="92"/>
    </location>
</feature>
<evidence type="ECO:0000256" key="1">
    <source>
        <dbReference type="SAM" id="MobiDB-lite"/>
    </source>
</evidence>
<dbReference type="InterPro" id="IPR055301">
    <property type="entry name" value="Lea14-like_2"/>
</dbReference>
<dbReference type="Pfam" id="PF03168">
    <property type="entry name" value="LEA_2"/>
    <property type="match status" value="1"/>
</dbReference>
<evidence type="ECO:0000313" key="4">
    <source>
        <dbReference type="EMBL" id="PUZ65092.1"/>
    </source>
</evidence>
<proteinExistence type="predicted"/>
<feature type="region of interest" description="Disordered" evidence="1">
    <location>
        <begin position="66"/>
        <end position="105"/>
    </location>
</feature>
<feature type="region of interest" description="Disordered" evidence="1">
    <location>
        <begin position="1"/>
        <end position="33"/>
    </location>
</feature>
<dbReference type="STRING" id="1504633.A0A2T7EB87"/>
<dbReference type="Gramene" id="PUZ65092">
    <property type="protein sequence ID" value="PUZ65092"/>
    <property type="gene ID" value="GQ55_3G195500"/>
</dbReference>
<keyword evidence="5" id="KW-1185">Reference proteome</keyword>
<feature type="domain" description="Late embryogenesis abundant protein LEA-2 subgroup" evidence="3">
    <location>
        <begin position="207"/>
        <end position="306"/>
    </location>
</feature>
<feature type="transmembrane region" description="Helical" evidence="2">
    <location>
        <begin position="142"/>
        <end position="168"/>
    </location>
</feature>
<dbReference type="EMBL" id="CM009751">
    <property type="protein sequence ID" value="PUZ65092.1"/>
    <property type="molecule type" value="Genomic_DNA"/>
</dbReference>
<reference evidence="4 5" key="1">
    <citation type="submission" date="2018-04" db="EMBL/GenBank/DDBJ databases">
        <title>WGS assembly of Panicum hallii var. hallii HAL2.</title>
        <authorList>
            <person name="Lovell J."/>
            <person name="Jenkins J."/>
            <person name="Lowry D."/>
            <person name="Mamidi S."/>
            <person name="Sreedasyam A."/>
            <person name="Weng X."/>
            <person name="Barry K."/>
            <person name="Bonette J."/>
            <person name="Campitelli B."/>
            <person name="Daum C."/>
            <person name="Gordon S."/>
            <person name="Gould B."/>
            <person name="Lipzen A."/>
            <person name="MacQueen A."/>
            <person name="Palacio-Mejia J."/>
            <person name="Plott C."/>
            <person name="Shakirov E."/>
            <person name="Shu S."/>
            <person name="Yoshinaga Y."/>
            <person name="Zane M."/>
            <person name="Rokhsar D."/>
            <person name="Grimwood J."/>
            <person name="Schmutz J."/>
            <person name="Juenger T."/>
        </authorList>
    </citation>
    <scope>NUCLEOTIDE SEQUENCE [LARGE SCALE GENOMIC DNA]</scope>
    <source>
        <strain evidence="5">cv. HAL2</strain>
    </source>
</reference>
<dbReference type="OrthoDB" id="764273at2759"/>